<dbReference type="RefSeq" id="WP_170168098.1">
    <property type="nucleotide sequence ID" value="NZ_QPJK01000001.1"/>
</dbReference>
<evidence type="ECO:0000313" key="5">
    <source>
        <dbReference type="Proteomes" id="UP000252884"/>
    </source>
</evidence>
<dbReference type="CDD" id="cd17535">
    <property type="entry name" value="REC_NarL-like"/>
    <property type="match status" value="1"/>
</dbReference>
<evidence type="ECO:0000259" key="3">
    <source>
        <dbReference type="PROSITE" id="PS50110"/>
    </source>
</evidence>
<dbReference type="GO" id="GO:0000160">
    <property type="term" value="P:phosphorelay signal transduction system"/>
    <property type="evidence" value="ECO:0007669"/>
    <property type="project" value="InterPro"/>
</dbReference>
<dbReference type="Pfam" id="PF00072">
    <property type="entry name" value="Response_reg"/>
    <property type="match status" value="1"/>
</dbReference>
<dbReference type="PROSITE" id="PS50110">
    <property type="entry name" value="RESPONSE_REGULATORY"/>
    <property type="match status" value="1"/>
</dbReference>
<protein>
    <submittedName>
        <fullName evidence="4">Response regulator receiver domain-containing protein</fullName>
    </submittedName>
</protein>
<accession>A0A368Y8D2</accession>
<keyword evidence="1" id="KW-0238">DNA-binding</keyword>
<dbReference type="InterPro" id="IPR039420">
    <property type="entry name" value="WalR-like"/>
</dbReference>
<dbReference type="SMART" id="SM00448">
    <property type="entry name" value="REC"/>
    <property type="match status" value="1"/>
</dbReference>
<keyword evidence="5" id="KW-1185">Reference proteome</keyword>
<proteinExistence type="predicted"/>
<dbReference type="AlphaFoldDB" id="A0A368Y8D2"/>
<dbReference type="InterPro" id="IPR058245">
    <property type="entry name" value="NreC/VraR/RcsB-like_REC"/>
</dbReference>
<evidence type="ECO:0000256" key="1">
    <source>
        <dbReference type="ARBA" id="ARBA00023125"/>
    </source>
</evidence>
<evidence type="ECO:0000313" key="4">
    <source>
        <dbReference type="EMBL" id="RCW76462.1"/>
    </source>
</evidence>
<feature type="modified residue" description="4-aspartylphosphate" evidence="2">
    <location>
        <position position="61"/>
    </location>
</feature>
<dbReference type="InterPro" id="IPR011006">
    <property type="entry name" value="CheY-like_superfamily"/>
</dbReference>
<dbReference type="PANTHER" id="PTHR43214:SF43">
    <property type="entry name" value="TWO-COMPONENT RESPONSE REGULATOR"/>
    <property type="match status" value="1"/>
</dbReference>
<comment type="caution">
    <text evidence="4">The sequence shown here is derived from an EMBL/GenBank/DDBJ whole genome shotgun (WGS) entry which is preliminary data.</text>
</comment>
<dbReference type="EMBL" id="QPJK01000001">
    <property type="protein sequence ID" value="RCW76462.1"/>
    <property type="molecule type" value="Genomic_DNA"/>
</dbReference>
<dbReference type="GO" id="GO:0003677">
    <property type="term" value="F:DNA binding"/>
    <property type="evidence" value="ECO:0007669"/>
    <property type="project" value="UniProtKB-KW"/>
</dbReference>
<evidence type="ECO:0000256" key="2">
    <source>
        <dbReference type="PROSITE-ProRule" id="PRU00169"/>
    </source>
</evidence>
<dbReference type="PANTHER" id="PTHR43214">
    <property type="entry name" value="TWO-COMPONENT RESPONSE REGULATOR"/>
    <property type="match status" value="1"/>
</dbReference>
<sequence length="140" mass="14400">MAVPVSSLALVLCDDHAAYRTYLAQLLRRAGLAIVGQASDVVGLRAWLARHAAVPDLVLMDVQMPGGGPAGLAALLRDHPGLRVLALSAHDDPAIVAAMLAAGAGGYLLKDDPLQELVDAIRGVAAGQCRVSQALPPAQQ</sequence>
<dbReference type="SUPFAM" id="SSF52172">
    <property type="entry name" value="CheY-like"/>
    <property type="match status" value="1"/>
</dbReference>
<keyword evidence="2" id="KW-0597">Phosphoprotein</keyword>
<dbReference type="Proteomes" id="UP000252884">
    <property type="component" value="Unassembled WGS sequence"/>
</dbReference>
<dbReference type="InterPro" id="IPR001789">
    <property type="entry name" value="Sig_transdc_resp-reg_receiver"/>
</dbReference>
<organism evidence="4 5">
    <name type="scientific">Pseudorhodoferax soli</name>
    <dbReference type="NCBI Taxonomy" id="545864"/>
    <lineage>
        <taxon>Bacteria</taxon>
        <taxon>Pseudomonadati</taxon>
        <taxon>Pseudomonadota</taxon>
        <taxon>Betaproteobacteria</taxon>
        <taxon>Burkholderiales</taxon>
        <taxon>Comamonadaceae</taxon>
    </lineage>
</organism>
<reference evidence="4 5" key="1">
    <citation type="submission" date="2018-07" db="EMBL/GenBank/DDBJ databases">
        <title>Genomic Encyclopedia of Type Strains, Phase IV (KMG-IV): sequencing the most valuable type-strain genomes for metagenomic binning, comparative biology and taxonomic classification.</title>
        <authorList>
            <person name="Goeker M."/>
        </authorList>
    </citation>
    <scope>NUCLEOTIDE SEQUENCE [LARGE SCALE GENOMIC DNA]</scope>
    <source>
        <strain evidence="4 5">DSM 21634</strain>
    </source>
</reference>
<gene>
    <name evidence="4" type="ORF">DES41_1011068</name>
</gene>
<feature type="domain" description="Response regulatory" evidence="3">
    <location>
        <begin position="9"/>
        <end position="125"/>
    </location>
</feature>
<name>A0A368Y8D2_9BURK</name>
<dbReference type="Gene3D" id="3.40.50.2300">
    <property type="match status" value="1"/>
</dbReference>